<proteinExistence type="predicted"/>
<feature type="region of interest" description="Disordered" evidence="1">
    <location>
        <begin position="43"/>
        <end position="62"/>
    </location>
</feature>
<evidence type="ECO:0000313" key="3">
    <source>
        <dbReference type="EMBL" id="WTZ10567.1"/>
    </source>
</evidence>
<dbReference type="AlphaFoldDB" id="A0AAU3I1N2"/>
<gene>
    <name evidence="3" type="ORF">OG699_22850</name>
</gene>
<dbReference type="Pfam" id="PF09860">
    <property type="entry name" value="DUF2087"/>
    <property type="match status" value="1"/>
</dbReference>
<protein>
    <submittedName>
        <fullName evidence="3">DUF2087 domain-containing protein</fullName>
    </submittedName>
</protein>
<evidence type="ECO:0000259" key="2">
    <source>
        <dbReference type="Pfam" id="PF09860"/>
    </source>
</evidence>
<name>A0AAU3I1N2_9ACTN</name>
<evidence type="ECO:0000256" key="1">
    <source>
        <dbReference type="SAM" id="MobiDB-lite"/>
    </source>
</evidence>
<dbReference type="InterPro" id="IPR018656">
    <property type="entry name" value="DUF2087"/>
</dbReference>
<accession>A0AAU3I1N2</accession>
<organism evidence="3">
    <name type="scientific">Streptomyces sp. NBC_01393</name>
    <dbReference type="NCBI Taxonomy" id="2903851"/>
    <lineage>
        <taxon>Bacteria</taxon>
        <taxon>Bacillati</taxon>
        <taxon>Actinomycetota</taxon>
        <taxon>Actinomycetes</taxon>
        <taxon>Kitasatosporales</taxon>
        <taxon>Streptomycetaceae</taxon>
        <taxon>Streptomyces</taxon>
    </lineage>
</organism>
<feature type="domain" description="DUF2087" evidence="2">
    <location>
        <begin position="74"/>
        <end position="145"/>
    </location>
</feature>
<dbReference type="EMBL" id="CP109546">
    <property type="protein sequence ID" value="WTZ10567.1"/>
    <property type="molecule type" value="Genomic_DNA"/>
</dbReference>
<sequence length="151" mass="16733">MARAAGTSPKETAAALRRLQGGGLVGEEEGELRALTDTLRDILKGAAPAERPADHGTGDDQTESLLRTFVKDGRLLSVPAQIGRRRTVLHYLAGRAFEPDTKYSEREVNDKLRPWSEGSGTDHVAIRRYLIELRLLDRDNRGLYWLLPDAA</sequence>
<reference evidence="3" key="1">
    <citation type="submission" date="2022-10" db="EMBL/GenBank/DDBJ databases">
        <title>The complete genomes of actinobacterial strains from the NBC collection.</title>
        <authorList>
            <person name="Joergensen T.S."/>
            <person name="Alvarez Arevalo M."/>
            <person name="Sterndorff E.B."/>
            <person name="Faurdal D."/>
            <person name="Vuksanovic O."/>
            <person name="Mourched A.-S."/>
            <person name="Charusanti P."/>
            <person name="Shaw S."/>
            <person name="Blin K."/>
            <person name="Weber T."/>
        </authorList>
    </citation>
    <scope>NUCLEOTIDE SEQUENCE</scope>
    <source>
        <strain evidence="3">NBC_01393</strain>
    </source>
</reference>